<dbReference type="InterPro" id="IPR000468">
    <property type="entry name" value="Barstar"/>
</dbReference>
<accession>A0A540WED6</accession>
<comment type="caution">
    <text evidence="3">The sequence shown here is derived from an EMBL/GenBank/DDBJ whole genome shotgun (WGS) entry which is preliminary data.</text>
</comment>
<comment type="similarity">
    <text evidence="1">Belongs to the barstar family.</text>
</comment>
<name>A0A540WED6_9ACTN</name>
<sequence>MTAKRDVHNFLARVRQEPEHWVPDGSLRRLAGLLTGYQAGLTPYAAVGVPEFGPDGAFAHWLGRQDGYRSAEAADWVALIERDARPLDTFFTLAQRYGEEQPAAEVDLVRHLSRNTFVTLYWRRPLLDETTAGLRAQGCRVVQVDTAGWTDQHDLHRELAAALDFPDYYGHNFNALNDCLRDVFDDTAAPLALVLAGFDHYARTDPEAAHILLDIVADQARVHAVSGCHLLCLVQTDDPHLTLEPVGAMSALWNDAEWLNANRT</sequence>
<evidence type="ECO:0000256" key="1">
    <source>
        <dbReference type="ARBA" id="ARBA00006845"/>
    </source>
</evidence>
<proteinExistence type="inferred from homology"/>
<dbReference type="Proteomes" id="UP000319103">
    <property type="component" value="Unassembled WGS sequence"/>
</dbReference>
<organism evidence="3 4">
    <name type="scientific">Kitasatospora acidiphila</name>
    <dbReference type="NCBI Taxonomy" id="2567942"/>
    <lineage>
        <taxon>Bacteria</taxon>
        <taxon>Bacillati</taxon>
        <taxon>Actinomycetota</taxon>
        <taxon>Actinomycetes</taxon>
        <taxon>Kitasatosporales</taxon>
        <taxon>Streptomycetaceae</taxon>
        <taxon>Kitasatospora</taxon>
    </lineage>
</organism>
<dbReference type="Pfam" id="PF01337">
    <property type="entry name" value="Barstar"/>
    <property type="match status" value="1"/>
</dbReference>
<protein>
    <submittedName>
        <fullName evidence="3">Barstar family protein</fullName>
    </submittedName>
</protein>
<dbReference type="RefSeq" id="WP_141637181.1">
    <property type="nucleotide sequence ID" value="NZ_VIGB01000003.1"/>
</dbReference>
<reference evidence="3 4" key="1">
    <citation type="submission" date="2019-06" db="EMBL/GenBank/DDBJ databases">
        <title>Description of Kitasatospora acidophila sp. nov. isolated from pine grove soil, and reclassification of Streptomyces novaecaesareae to Kitasatospora novaeceasareae comb. nov.</title>
        <authorList>
            <person name="Kim M.J."/>
        </authorList>
    </citation>
    <scope>NUCLEOTIDE SEQUENCE [LARGE SCALE GENOMIC DNA]</scope>
    <source>
        <strain evidence="3 4">MMS16-CNU292</strain>
    </source>
</reference>
<dbReference type="InterPro" id="IPR035905">
    <property type="entry name" value="Barstar-like_sf"/>
</dbReference>
<dbReference type="EMBL" id="VIGB01000003">
    <property type="protein sequence ID" value="TQF06774.1"/>
    <property type="molecule type" value="Genomic_DNA"/>
</dbReference>
<gene>
    <name evidence="3" type="ORF">E6W39_37035</name>
</gene>
<evidence type="ECO:0000313" key="3">
    <source>
        <dbReference type="EMBL" id="TQF06774.1"/>
    </source>
</evidence>
<dbReference type="OrthoDB" id="5184890at2"/>
<evidence type="ECO:0000313" key="4">
    <source>
        <dbReference type="Proteomes" id="UP000319103"/>
    </source>
</evidence>
<dbReference type="Gene3D" id="3.30.370.10">
    <property type="entry name" value="Barstar-like"/>
    <property type="match status" value="1"/>
</dbReference>
<dbReference type="SUPFAM" id="SSF52038">
    <property type="entry name" value="Barstar-related"/>
    <property type="match status" value="1"/>
</dbReference>
<dbReference type="AlphaFoldDB" id="A0A540WED6"/>
<feature type="domain" description="Barstar (barnase inhibitor)" evidence="2">
    <location>
        <begin position="140"/>
        <end position="224"/>
    </location>
</feature>
<keyword evidence="4" id="KW-1185">Reference proteome</keyword>
<evidence type="ECO:0000259" key="2">
    <source>
        <dbReference type="Pfam" id="PF01337"/>
    </source>
</evidence>